<keyword evidence="2" id="KW-1185">Reference proteome</keyword>
<dbReference type="Proteomes" id="UP000070186">
    <property type="component" value="Unassembled WGS sequence"/>
</dbReference>
<dbReference type="RefSeq" id="WP_083518424.1">
    <property type="nucleotide sequence ID" value="NZ_LODL01000021.1"/>
</dbReference>
<accession>A0A133XHW3</accession>
<dbReference type="Pfam" id="PF13692">
    <property type="entry name" value="Glyco_trans_1_4"/>
    <property type="match status" value="1"/>
</dbReference>
<gene>
    <name evidence="1" type="ORF">AT959_14530</name>
</gene>
<sequence length="383" mass="41825">MNILYCTTVLPSRRRTGGEIASQSFIDALRQAGHSVTVFGYRRPEDTTPVGLGEVVVGVRPIETEAAGIKPLAWMLSALLSGRPYSSEKYVSDDYRQVLREHLRIDAGSVVVLDHAQMAFLASDLPSTQALVFVAHNVETELYSSQLASVVSKLRRYLLLREARLIGRLEFGLAGRASQTWVLTEHDASIFRRESSCRNVVRLDLPGVARVADGMRQCEFSWDVGLIGTWTWGANAQGLRWFVDKVVPRLPRDVQVAVAGKGADGFIKPPVESLGFVPDAMDFMSACRVVCIPSIAGGGVQIKTIDAIASGRPIVATSVALRGIEEPPESVSVTDDPELFALRVAEAVVRQVAGSQEAVDWARLRAERFATQIQRLIGQIGEK</sequence>
<dbReference type="Gene3D" id="3.40.50.2000">
    <property type="entry name" value="Glycogen Phosphorylase B"/>
    <property type="match status" value="2"/>
</dbReference>
<name>A0A133XHW3_9RHOO</name>
<reference evidence="1 2" key="1">
    <citation type="submission" date="2015-12" db="EMBL/GenBank/DDBJ databases">
        <title>Nitrous oxide reduction kinetics distinguish bacteria harboring typical versus atypical NosZ.</title>
        <authorList>
            <person name="Yoon S."/>
            <person name="Nissen S."/>
            <person name="Park D."/>
            <person name="Sanford R.A."/>
            <person name="Loeffler F.E."/>
        </authorList>
    </citation>
    <scope>NUCLEOTIDE SEQUENCE [LARGE SCALE GENOMIC DNA]</scope>
    <source>
        <strain evidence="1 2">ATCC BAA-841</strain>
    </source>
</reference>
<evidence type="ECO:0008006" key="3">
    <source>
        <dbReference type="Google" id="ProtNLM"/>
    </source>
</evidence>
<proteinExistence type="predicted"/>
<dbReference type="AlphaFoldDB" id="A0A133XHW3"/>
<protein>
    <recommendedName>
        <fullName evidence="3">Glycosyltransferase subfamily 4-like N-terminal domain-containing protein</fullName>
    </recommendedName>
</protein>
<dbReference type="STRING" id="281362.AT959_14530"/>
<dbReference type="SUPFAM" id="SSF53756">
    <property type="entry name" value="UDP-Glycosyltransferase/glycogen phosphorylase"/>
    <property type="match status" value="1"/>
</dbReference>
<dbReference type="EMBL" id="LODL01000021">
    <property type="protein sequence ID" value="KXB30540.1"/>
    <property type="molecule type" value="Genomic_DNA"/>
</dbReference>
<evidence type="ECO:0000313" key="1">
    <source>
        <dbReference type="EMBL" id="KXB30540.1"/>
    </source>
</evidence>
<organism evidence="1 2">
    <name type="scientific">Dechloromonas denitrificans</name>
    <dbReference type="NCBI Taxonomy" id="281362"/>
    <lineage>
        <taxon>Bacteria</taxon>
        <taxon>Pseudomonadati</taxon>
        <taxon>Pseudomonadota</taxon>
        <taxon>Betaproteobacteria</taxon>
        <taxon>Rhodocyclales</taxon>
        <taxon>Azonexaceae</taxon>
        <taxon>Dechloromonas</taxon>
    </lineage>
</organism>
<comment type="caution">
    <text evidence="1">The sequence shown here is derived from an EMBL/GenBank/DDBJ whole genome shotgun (WGS) entry which is preliminary data.</text>
</comment>
<evidence type="ECO:0000313" key="2">
    <source>
        <dbReference type="Proteomes" id="UP000070186"/>
    </source>
</evidence>